<protein>
    <submittedName>
        <fullName evidence="1">Uncharacterized protein</fullName>
    </submittedName>
</protein>
<comment type="caution">
    <text evidence="1">The sequence shown here is derived from an EMBL/GenBank/DDBJ whole genome shotgun (WGS) entry which is preliminary data.</text>
</comment>
<dbReference type="EMBL" id="QRBI01000105">
    <property type="protein sequence ID" value="RMC14108.1"/>
    <property type="molecule type" value="Genomic_DNA"/>
</dbReference>
<dbReference type="OrthoDB" id="276744at2759"/>
<gene>
    <name evidence="1" type="ORF">DUI87_09197</name>
</gene>
<proteinExistence type="predicted"/>
<reference evidence="1 2" key="1">
    <citation type="submission" date="2018-07" db="EMBL/GenBank/DDBJ databases">
        <title>A high quality draft genome assembly of the barn swallow (H. rustica rustica).</title>
        <authorList>
            <person name="Formenti G."/>
            <person name="Chiara M."/>
            <person name="Poveda L."/>
            <person name="Francoijs K.-J."/>
            <person name="Bonisoli-Alquati A."/>
            <person name="Canova L."/>
            <person name="Gianfranceschi L."/>
            <person name="Horner D.S."/>
            <person name="Saino N."/>
        </authorList>
    </citation>
    <scope>NUCLEOTIDE SEQUENCE [LARGE SCALE GENOMIC DNA]</scope>
    <source>
        <strain evidence="1">Chelidonia</strain>
        <tissue evidence="1">Blood</tissue>
    </source>
</reference>
<evidence type="ECO:0000313" key="2">
    <source>
        <dbReference type="Proteomes" id="UP000269221"/>
    </source>
</evidence>
<keyword evidence="2" id="KW-1185">Reference proteome</keyword>
<dbReference type="AlphaFoldDB" id="A0A3M0KLH9"/>
<dbReference type="STRING" id="333673.A0A3M0KLH9"/>
<accession>A0A3M0KLH9</accession>
<name>A0A3M0KLH9_HIRRU</name>
<organism evidence="1 2">
    <name type="scientific">Hirundo rustica rustica</name>
    <dbReference type="NCBI Taxonomy" id="333673"/>
    <lineage>
        <taxon>Eukaryota</taxon>
        <taxon>Metazoa</taxon>
        <taxon>Chordata</taxon>
        <taxon>Craniata</taxon>
        <taxon>Vertebrata</taxon>
        <taxon>Euteleostomi</taxon>
        <taxon>Archelosauria</taxon>
        <taxon>Archosauria</taxon>
        <taxon>Dinosauria</taxon>
        <taxon>Saurischia</taxon>
        <taxon>Theropoda</taxon>
        <taxon>Coelurosauria</taxon>
        <taxon>Aves</taxon>
        <taxon>Neognathae</taxon>
        <taxon>Neoaves</taxon>
        <taxon>Telluraves</taxon>
        <taxon>Australaves</taxon>
        <taxon>Passeriformes</taxon>
        <taxon>Sylvioidea</taxon>
        <taxon>Hirundinidae</taxon>
        <taxon>Hirundo</taxon>
    </lineage>
</organism>
<dbReference type="Proteomes" id="UP000269221">
    <property type="component" value="Unassembled WGS sequence"/>
</dbReference>
<dbReference type="PANTHER" id="PTHR33332">
    <property type="entry name" value="REVERSE TRANSCRIPTASE DOMAIN-CONTAINING PROTEIN"/>
    <property type="match status" value="1"/>
</dbReference>
<evidence type="ECO:0000313" key="1">
    <source>
        <dbReference type="EMBL" id="RMC14108.1"/>
    </source>
</evidence>
<sequence>MADENSNFLQGKRKYRHSIEWIEITPEDKDLWIFVDKKLDVTQQCALEAHKAWAASNAAWPAGQERFSLSATVKPHPEYCTHLWGLQQKKDISLLECVQRRTTKLSEGWSSYEDRMRELGLFSLKKTLQGDPIHLPVPKEDL</sequence>